<evidence type="ECO:0000256" key="1">
    <source>
        <dbReference type="ARBA" id="ARBA00006479"/>
    </source>
</evidence>
<proteinExistence type="inferred from homology"/>
<dbReference type="SUPFAM" id="SSF46785">
    <property type="entry name" value="Winged helix' DNA-binding domain"/>
    <property type="match status" value="1"/>
</dbReference>
<keyword evidence="2" id="KW-0418">Kinase</keyword>
<dbReference type="EMBL" id="SMBZ01000030">
    <property type="protein sequence ID" value="TCV10878.1"/>
    <property type="molecule type" value="Genomic_DNA"/>
</dbReference>
<dbReference type="Pfam" id="PF00480">
    <property type="entry name" value="ROK"/>
    <property type="match status" value="1"/>
</dbReference>
<dbReference type="Proteomes" id="UP000295197">
    <property type="component" value="Unassembled WGS sequence"/>
</dbReference>
<protein>
    <submittedName>
        <fullName evidence="2">Putative NBD/HSP70 family sugar kinase</fullName>
    </submittedName>
</protein>
<comment type="caution">
    <text evidence="2">The sequence shown here is derived from an EMBL/GenBank/DDBJ whole genome shotgun (WGS) entry which is preliminary data.</text>
</comment>
<dbReference type="InterPro" id="IPR000600">
    <property type="entry name" value="ROK"/>
</dbReference>
<comment type="similarity">
    <text evidence="1">Belongs to the ROK (NagC/XylR) family.</text>
</comment>
<dbReference type="RefSeq" id="WP_132778149.1">
    <property type="nucleotide sequence ID" value="NZ_SMBZ01000030.1"/>
</dbReference>
<dbReference type="InterPro" id="IPR036388">
    <property type="entry name" value="WH-like_DNA-bd_sf"/>
</dbReference>
<evidence type="ECO:0000313" key="3">
    <source>
        <dbReference type="Proteomes" id="UP000295197"/>
    </source>
</evidence>
<dbReference type="OrthoDB" id="9810372at2"/>
<dbReference type="InterPro" id="IPR036390">
    <property type="entry name" value="WH_DNA-bd_sf"/>
</dbReference>
<dbReference type="InterPro" id="IPR043129">
    <property type="entry name" value="ATPase_NBD"/>
</dbReference>
<dbReference type="SUPFAM" id="SSF53067">
    <property type="entry name" value="Actin-like ATPase domain"/>
    <property type="match status" value="2"/>
</dbReference>
<keyword evidence="3" id="KW-1185">Reference proteome</keyword>
<organism evidence="2 3">
    <name type="scientific">Sphingobacterium alimentarium</name>
    <dbReference type="NCBI Taxonomy" id="797292"/>
    <lineage>
        <taxon>Bacteria</taxon>
        <taxon>Pseudomonadati</taxon>
        <taxon>Bacteroidota</taxon>
        <taxon>Sphingobacteriia</taxon>
        <taxon>Sphingobacteriales</taxon>
        <taxon>Sphingobacteriaceae</taxon>
        <taxon>Sphingobacterium</taxon>
    </lineage>
</organism>
<sequence>MTSNFFKHIHEANKNGVAYKNIRLKKKILAYFATRETATIAELSKEFNISIPKINESVTELIQDELVKDYGKTTSAVGRKPNTYGLVANAAYFIGVQVGVDNLSISMINMKKDIVSQKDNILYSLQNNEESLLDICKEINEFISKHSIVKEKILGVGINLTGRINYRTGYSYSYFNFYENPLSELFEQNLGIPTFLENDTKALSYAEFNSGTLADEKDALFVNVDNGIGLGILIDGKLYYGKSGFSGEFGHISIFDNDIICKCGKKGCLETEASGYALIRRVTDEINNGATSILTKKFKKTEDIKLNDIISAAKKDDNLCIESINYIGDKLGRGIASLINIFNPELIIIGGVVAKCEEYLSLPLKNAVNKYSLSSVNRDTKIILSSKSDNLASYGACLLLRDRLLNVTD</sequence>
<dbReference type="GO" id="GO:0016301">
    <property type="term" value="F:kinase activity"/>
    <property type="evidence" value="ECO:0007669"/>
    <property type="project" value="UniProtKB-KW"/>
</dbReference>
<dbReference type="PANTHER" id="PTHR18964:SF149">
    <property type="entry name" value="BIFUNCTIONAL UDP-N-ACETYLGLUCOSAMINE 2-EPIMERASE_N-ACETYLMANNOSAMINE KINASE"/>
    <property type="match status" value="1"/>
</dbReference>
<dbReference type="Gene3D" id="3.30.420.40">
    <property type="match status" value="2"/>
</dbReference>
<name>A0A4R3VV47_9SPHI</name>
<accession>A0A4R3VV47</accession>
<dbReference type="PANTHER" id="PTHR18964">
    <property type="entry name" value="ROK (REPRESSOR, ORF, KINASE) FAMILY"/>
    <property type="match status" value="1"/>
</dbReference>
<evidence type="ECO:0000313" key="2">
    <source>
        <dbReference type="EMBL" id="TCV10878.1"/>
    </source>
</evidence>
<dbReference type="Pfam" id="PF13412">
    <property type="entry name" value="HTH_24"/>
    <property type="match status" value="1"/>
</dbReference>
<dbReference type="Gene3D" id="1.10.10.10">
    <property type="entry name" value="Winged helix-like DNA-binding domain superfamily/Winged helix DNA-binding domain"/>
    <property type="match status" value="1"/>
</dbReference>
<gene>
    <name evidence="2" type="ORF">EDC17_10305</name>
</gene>
<keyword evidence="2" id="KW-0808">Transferase</keyword>
<reference evidence="2 3" key="1">
    <citation type="submission" date="2019-03" db="EMBL/GenBank/DDBJ databases">
        <title>Genomic Encyclopedia of Type Strains, Phase IV (KMG-IV): sequencing the most valuable type-strain genomes for metagenomic binning, comparative biology and taxonomic classification.</title>
        <authorList>
            <person name="Goeker M."/>
        </authorList>
    </citation>
    <scope>NUCLEOTIDE SEQUENCE [LARGE SCALE GENOMIC DNA]</scope>
    <source>
        <strain evidence="2 3">DSM 22362</strain>
    </source>
</reference>
<dbReference type="AlphaFoldDB" id="A0A4R3VV47"/>
<dbReference type="InterPro" id="IPR049874">
    <property type="entry name" value="ROK_cs"/>
</dbReference>
<dbReference type="PROSITE" id="PS01125">
    <property type="entry name" value="ROK"/>
    <property type="match status" value="1"/>
</dbReference>